<dbReference type="CDD" id="cd11709">
    <property type="entry name" value="SPRY"/>
    <property type="match status" value="3"/>
</dbReference>
<feature type="compositionally biased region" description="Basic and acidic residues" evidence="3">
    <location>
        <begin position="424"/>
        <end position="446"/>
    </location>
</feature>
<feature type="region of interest" description="Disordered" evidence="3">
    <location>
        <begin position="144"/>
        <end position="200"/>
    </location>
</feature>
<feature type="region of interest" description="Disordered" evidence="3">
    <location>
        <begin position="250"/>
        <end position="301"/>
    </location>
</feature>
<sequence length="4652" mass="516289">MSSTSGLNQVRLTRQASVLHEIQDIQSKGNMDNRYARLMSELASICNDRHHMITLDSFTHITSGGRAEPVRLQRELEKPSLDHSNLLKSHSGASSIGITNNKGVNHRQDLERVHVDAARKQRVEELARFFMEAKSDIEFALGNNSQSRHARELRRNIRESSRDKEMESERDEELGNETGDDPPDDNEHSKYSIAENDSTCLSPEEEALRLHMKLLHERLDDRVFNGLLSELRESDPALFGAIQCHPLITGVDSRSDKRRKKKRKDRERKEKPNNFASSSSSSSNLGNPTSVPSNPMLTPDFAAEPLSTEELRMDVAKFVAKAIQDESLQALLLATKMVLWFTRQTDHIKDGNTLPIASHLRVLKGGKAPEGKLLCTLSEKSELLDKNEKKLHLLPASSHRSDEGFFEEERRDDIAVVEISEHDCQISEEKEHEDRLHAHDSTSHENNDEEIADEDALMARAIALSLSPEIALKEQPDMGEALEPQDGINHQSPTKQPVRPAAFSSSEFLALGPFSLSASSHTDGLTTAMTLLAKINDRCVSYLEAARKGSLTNENFIQPHPMVFMLINSILDDLQVAFMHEKKHYKAAKWRLFQSCGHLIVLRVLECNLFHIDVVGLSPASVGLGQSTSCVDAAAGNKNNSNHLVDNMHRHVVDLMEQTRSDCALDQEDVLHSLIFIPESECSTENVDKAAYYYCKRIGEAALSTWARSIGYFYKSQSETYRALCGALSECIELLKCGAPRPEHLTRFHQVDILCARLSLPDLAQMFVPQCPDILEGNGASEVDQDEFIDDTIVQTVLARQGSKQSLHWSPEAVRKALVAGEVSSRSLYDLMLKYAPSGYLEGSGVSIHPGNDARSNELLAMAYEHTYSHLKQKEADALECIKSLPALVDLLRNSINSDSWPSFSFKDDYELLHAPLIPILEKRKKEDMWTLNARVLFLRALQDLLIDRLSHSRGDEASPLEFDPSRCAETMTLSKNNRTAKQYTAKQWGMVMATTGCAPNTGIHEWAVRLDRCEKGHIFLGVCTRDASVATYVGGDRQGWGLIGTRALWHNRSKVRGDYGDGYSTGSTVRVRLNTDSGALSFGLDDSDWGIAFDGLTQHGTLYPAIGLYQRDDQVTILPVQSIHIKSDAESSLLNRPNSVSVPAVLAPFVHHTSLLMESCCIVMNSVMRGAGKKEEIENVMKNPLLGSLLAPLTASLTLVRTYHGLSATIALQMIPWTICCIQSLEAVIRIARESFDTQSSLDSQLRLNVEGEWELKSMATGSIPAQQYHLTLTQSDRGIIAGRGNGSFASVTLNGAVRGTKVCFIETWRQSGTCFVEGRLRTDGKAFHGSYEDAKGQTCGSIVGGKVGSDDEKPSSEKDLNKLVVLEMIVSNLFGRMSHELMQLSVNDDILTEVATELEDRDDDSPETTMAKPNADQANHVDEYEEWTKSSLFSGGLADSVIKTHLNRLVMQLGSFTKSNKGFPATSPLNQMSTMWLEAVCPSFIKHHEGLNEMHIIKDPFLQQFITANGIAANIDRWVSRHVGESPITRIGGESFKVARRTVCAAMIWHSGFLPIVKRVAEARCTDFIDSETRPQENLMHIWRAAQRVTEWGIRSKNALGSTYAAVAERIIRKAQFLLEIQPSDRALAAATTVSMYLEEGNGANAIISVSVFDAAERICSETLMQVSRFVEARIRVSHLQTRLLMKATKAFFRIIGFGSMRFFLGDMKRAAGSTCSEILSSAVQSCAIHWLSPLLRHTTGLHAGGDLLSFTGETTMHLHQNGSQHVPAAYYGHDLGGCGRRLMQDMQDSFEALYGSLCANLSRATWAKDTDLQLVILQAWGTIVRPKDHAFLSRVGIFRVLQTVLDEARTADNVSAIEKPERIDARTLVLEARKKVVQAGLKVVHLLAAQVAQAGDTHPTLPPAGLNAQGLGSIPLVRKPSGPETLGKSVFNMLFTELKNVVRAIAHDEDCTFFTLYDSSPAAKLGKQVSIKSESLEYCYQICSLLYSVSGSPVCRSHLSASRWLKLLLSLVSLQSTNIRRRILKLLRRLLPTLDPSVITFQTYPIAVEGDILDFDSDEEVDCANETSENVAMLLAYFFDVVASLIPPSMAEGMLQPVSGSEQTRLSISHEFHDTLGTEVILLLKSLYDSSKWAPHMNRAVLNALQGVHASPKIDNIKVDVSRPRGSRNADSDVEMEDTAGLELPTRLEWHTSEQSYRKALCALSVLEGYIVPMQVGATVKIIPRGGSSIHESALRGVKGTIVEYEADKATAQIVVGSIRSTESDTSGNTFSSRPIRVAVDDLVCVPEIDLNIDEITTNVLEELLVHKFQFYVEEIMRSVAEVKQSDFGRNIDLTEDNDDDDMSNDGSATPSAIDSEMASAGLDEAESEVESESASPVARTCVTDKHAKDSDRKARTIDSTDIGAEIEREYQLNRMLMCQQGTRSMANFLNNKKCAAVFVNGVGASGLEKLFTISNLETPTGGLADLVTLEESWLYLWSRWIKIRTANKSKNEKASTEPEELESGNIAPVPLVQQMMEMGFPKEWCEIALAKCANNVEAAINFCFEHSSDMERLLAQYKATKEGGESGLLHRRDDKDVVPLLEQLSEMGFPAHWCKKALAANRNNVDAALTWILSNGEILEAEDRREEISKTQGSNDQVETEDKCTFSLAPNPLRLVSGQASINESTLMVEGLVGGGFASVGAPDCMVSSGRWYYEAVLHTNGCIQIGWADTAFCGAADRGDGVGDGPHSWAYDGWRQQKWHGQSSPWGSKWNQGDVVGCGVDADSGAIIFTLNGKMRSVNMGVAFRSIDFIGGLYPCASFNRRERLQFNLGSKPFKYPPPPGFKPMLEALTTYVHELHVPIETIKGFGVIGLREDALEEAIGDENYFSEGRYFNRDSHMPTMLRGSAGHTRSSAAAGSIKSDVLAELKSISDDRIYMELLLISRSLAILHARRTVLTLLAKWPTSHVGPFTLSSLVKPDQASKSVSEASLLLEFVKLVAGSTGQSAIASPVSPSGISEDVDIGLLLSTGGASGRQLLSLLACSMRSALQLDSRSDCEENTSTQSLMEVFLTTIQSEVRRVAERQYSRVPWDSSDSAISACLLQISSESGAPWSDKEILNHPNIFLAEWLTKLMMERISSTFTDEPACKNDSVRRRLLSSWVVSLRSPSMCVKQRGMAIIAGILQDLLSTVYVEQDAGSKDILTKVLEDLPVKRLVILTEERLQKEYSNFPVCSKYLQSLVELVSTIALGITAVGSSMLKYFYTDLEAVLASCKALKRDLYSGDLEEYENVKREEEESITQPENDPSTDMSPSENSGVDKAENDQTHVESDHRGNTSMEIDNSDSEDVPGITLSAIANMVAEDSDVVSAAAAIAAAANTRLTVRRQVALKELQQPKQTEHFKYVFPETELPIDVQDLSEEECMRIEAAKEGIRGNESATWPYGFERGVLSDHYAEIWSGTITQYRLNNSPQNDQIAELKVGSRVIRGPDWKWRDQDGGEGSIGIVEDISPWSGVDGEGMSVRWPSDAVYTYRWGSDGNYDLTHVEVDDEGNIVKKYPVLKPKYDDDGTFGAELHLGVLLHLTEQDGVDGSDRRKVSGVMEWPDYNAASSVVGWRCKDGSLCLQELQLLRGSTDMGWQLRFGTEKWQPGTKYNLKVEENGTGENLAGMFSYPALKKDVIVENRGEIRISNQHLFKMDPHHHFPTLSISEDGMSVTCMNGDTRNLALGTVGFATGVYYWEVRVDQAEFGSVFLGVCEKPGPPGSHNALSSRLNRWNGWGFVNFRASYHNSTERIYGDHFNAGDTIGVRLDMEQGKLSFFMDGIKYGEHIVTDLGVAFENIKGDRNTKTLYPCIGMRKGGDRVCLNGKWIALPGIPPKHLLLDAIDVDAQLHAWFLSMNSMVECPRITLSENVLRESWTLWKRWCENRWERYPVRPRGVIVDFDTYPSTCIQVCKKAGLHAPFLAGDRVRICSKGGRELDQPEEAIILGVHRGHIWYRTETQGNEGAEEGRSWAWYFSTMELMELILVKRGGKDPEEIDFDRIDGSGSEPFTGRTREEALASTSFSTFMELATAKHTAQSDMQLVERLNEFCGTMGLDIANLKIADVSSPEEQNIEKENLEVITRPRTQSFMNSFSSSLLNSLSGPELRARCAVLRVLNSKILRVLSLICIQPTEQSNATIELIKSSESKTSRSGSHYSSWQYPSASLKLRSLRQLIFTSTKRSFWESLLRATTTPTPLPSDEYEDPREIRVIRINRIQAQPSKLSLLAQPDDRLRRSVFGQLYREMRTWTDSSFRRAYCGKGHGGQRRAFKVKFLGEGVNDYGGPYRAVFEQVVDELQLDNVELSKGEQGLLPLLIPCPNRRSGTGSNQDKFLLNPSCGISLQSNAPMALELYRFLGKLIGTAVRHGLQMGLNLPSLVWRPIAGLEVGRPHLESVDVVATNNLMYVEECPSQDAKETLEHLTFSTPLSDGNEVPLCPGGEKVPVTYENRLTYVHLVEQARLTESAQQLAALRNGLATVLPMEAAALFTSRELETLICGRREVDVELLRQCTEYDTGVEESMPHVKHFWEVLTEMTNEERTSFLRFVWARSRMPNSAKDFPMNFKIQTAHGQSSQEDPDKYLPHAQTCFFSLSLPAYTSKEILRSKLLYAIQNSPNMDADVRLHNAEGWADA</sequence>
<accession>A0A024GC57</accession>
<dbReference type="InterPro" id="IPR013320">
    <property type="entry name" value="ConA-like_dom_sf"/>
</dbReference>
<feature type="domain" description="MIB/HERC2" evidence="7">
    <location>
        <begin position="3453"/>
        <end position="3530"/>
    </location>
</feature>
<dbReference type="GO" id="GO:0046872">
    <property type="term" value="F:metal ion binding"/>
    <property type="evidence" value="ECO:0007669"/>
    <property type="project" value="InterPro"/>
</dbReference>
<dbReference type="PROSITE" id="PS50030">
    <property type="entry name" value="UBA"/>
    <property type="match status" value="2"/>
</dbReference>
<protein>
    <recommendedName>
        <fullName evidence="10">B30.2/SPRY domain-containing protein</fullName>
    </recommendedName>
</protein>
<dbReference type="PROSITE" id="PS50237">
    <property type="entry name" value="HECT"/>
    <property type="match status" value="1"/>
</dbReference>
<dbReference type="Gene3D" id="3.90.1750.10">
    <property type="entry name" value="Hect, E3 ligase catalytic domains"/>
    <property type="match status" value="1"/>
</dbReference>
<feature type="compositionally biased region" description="Polar residues" evidence="3">
    <location>
        <begin position="284"/>
        <end position="296"/>
    </location>
</feature>
<dbReference type="InterPro" id="IPR015940">
    <property type="entry name" value="UBA"/>
</dbReference>
<feature type="active site" description="Glycyl thioester intermediate" evidence="2">
    <location>
        <position position="4608"/>
    </location>
</feature>
<feature type="domain" description="UBA" evidence="4">
    <location>
        <begin position="2500"/>
        <end position="2550"/>
    </location>
</feature>
<feature type="compositionally biased region" description="Acidic residues" evidence="3">
    <location>
        <begin position="168"/>
        <end position="184"/>
    </location>
</feature>
<dbReference type="Pfam" id="PF06701">
    <property type="entry name" value="MIB_HERC2"/>
    <property type="match status" value="1"/>
</dbReference>
<dbReference type="OrthoDB" id="239701at2759"/>
<dbReference type="Proteomes" id="UP000053237">
    <property type="component" value="Unassembled WGS sequence"/>
</dbReference>
<keyword evidence="1 2" id="KW-0833">Ubl conjugation pathway</keyword>
<dbReference type="PROSITE" id="PS50188">
    <property type="entry name" value="B302_SPRY"/>
    <property type="match status" value="3"/>
</dbReference>
<comment type="caution">
    <text evidence="8">The sequence shown here is derived from an EMBL/GenBank/DDBJ whole genome shotgun (WGS) entry which is preliminary data.</text>
</comment>
<dbReference type="SUPFAM" id="SSF46934">
    <property type="entry name" value="UBA-like"/>
    <property type="match status" value="2"/>
</dbReference>
<evidence type="ECO:0008006" key="10">
    <source>
        <dbReference type="Google" id="ProtNLM"/>
    </source>
</evidence>
<feature type="compositionally biased region" description="Polar residues" evidence="3">
    <location>
        <begin position="3282"/>
        <end position="3299"/>
    </location>
</feature>
<keyword evidence="9" id="KW-1185">Reference proteome</keyword>
<evidence type="ECO:0000313" key="9">
    <source>
        <dbReference type="Proteomes" id="UP000053237"/>
    </source>
</evidence>
<dbReference type="EMBL" id="CAIX01000070">
    <property type="protein sequence ID" value="CCI44418.1"/>
    <property type="molecule type" value="Genomic_DNA"/>
</dbReference>
<dbReference type="InterPro" id="IPR042469">
    <property type="entry name" value="HECTD3"/>
</dbReference>
<dbReference type="SMART" id="SM00119">
    <property type="entry name" value="HECTc"/>
    <property type="match status" value="1"/>
</dbReference>
<dbReference type="GO" id="GO:0004842">
    <property type="term" value="F:ubiquitin-protein transferase activity"/>
    <property type="evidence" value="ECO:0007669"/>
    <property type="project" value="InterPro"/>
</dbReference>
<dbReference type="SUPFAM" id="SSF159034">
    <property type="entry name" value="Mib/herc2 domain-like"/>
    <property type="match status" value="1"/>
</dbReference>
<feature type="region of interest" description="Disordered" evidence="3">
    <location>
        <begin position="2334"/>
        <end position="2398"/>
    </location>
</feature>
<dbReference type="InterPro" id="IPR037252">
    <property type="entry name" value="Mib_Herc2_sf"/>
</dbReference>
<dbReference type="PROSITE" id="PS51416">
    <property type="entry name" value="MIB_HERC2"/>
    <property type="match status" value="1"/>
</dbReference>
<dbReference type="SMART" id="SM00165">
    <property type="entry name" value="UBA"/>
    <property type="match status" value="2"/>
</dbReference>
<dbReference type="InterPro" id="IPR010606">
    <property type="entry name" value="Mib_Herc2"/>
</dbReference>
<dbReference type="InterPro" id="IPR035983">
    <property type="entry name" value="Hect_E3_ubiquitin_ligase"/>
</dbReference>
<feature type="domain" description="B30.2/SPRY" evidence="5">
    <location>
        <begin position="3656"/>
        <end position="3852"/>
    </location>
</feature>
<feature type="domain" description="HECT" evidence="6">
    <location>
        <begin position="4288"/>
        <end position="4652"/>
    </location>
</feature>
<dbReference type="InParanoid" id="A0A024GC57"/>
<dbReference type="Pfam" id="PF22562">
    <property type="entry name" value="UBA_7"/>
    <property type="match status" value="2"/>
</dbReference>
<dbReference type="PANTHER" id="PTHR46654">
    <property type="entry name" value="E3 UBIQUITIN-PROTEIN LIGASE HECTD3"/>
    <property type="match status" value="1"/>
</dbReference>
<evidence type="ECO:0000256" key="3">
    <source>
        <dbReference type="SAM" id="MobiDB-lite"/>
    </source>
</evidence>
<evidence type="ECO:0000259" key="7">
    <source>
        <dbReference type="PROSITE" id="PS51416"/>
    </source>
</evidence>
<dbReference type="Gene3D" id="3.30.2410.10">
    <property type="entry name" value="Hect, E3 ligase catalytic domain"/>
    <property type="match status" value="1"/>
</dbReference>
<dbReference type="InterPro" id="IPR000569">
    <property type="entry name" value="HECT_dom"/>
</dbReference>
<gene>
    <name evidence="8" type="ORF">BN9_052270</name>
</gene>
<dbReference type="Pfam" id="PF00632">
    <property type="entry name" value="HECT"/>
    <property type="match status" value="1"/>
</dbReference>
<feature type="compositionally biased region" description="Basic and acidic residues" evidence="3">
    <location>
        <begin position="3300"/>
        <end position="3317"/>
    </location>
</feature>
<dbReference type="InterPro" id="IPR043136">
    <property type="entry name" value="B30.2/SPRY_sf"/>
</dbReference>
<dbReference type="Pfam" id="PF00622">
    <property type="entry name" value="SPRY"/>
    <property type="match status" value="3"/>
</dbReference>
<name>A0A024GC57_9STRA</name>
<dbReference type="PANTHER" id="PTHR46654:SF1">
    <property type="entry name" value="E3 UBIQUITIN-PROTEIN LIGASE HECTD3"/>
    <property type="match status" value="1"/>
</dbReference>
<dbReference type="InterPro" id="IPR041969">
    <property type="entry name" value="VP13D_UBA"/>
</dbReference>
<evidence type="ECO:0000259" key="5">
    <source>
        <dbReference type="PROSITE" id="PS50188"/>
    </source>
</evidence>
<feature type="compositionally biased region" description="Acidic residues" evidence="3">
    <location>
        <begin position="2337"/>
        <end position="2347"/>
    </location>
</feature>
<organism evidence="8 9">
    <name type="scientific">Albugo candida</name>
    <dbReference type="NCBI Taxonomy" id="65357"/>
    <lineage>
        <taxon>Eukaryota</taxon>
        <taxon>Sar</taxon>
        <taxon>Stramenopiles</taxon>
        <taxon>Oomycota</taxon>
        <taxon>Peronosporomycetes</taxon>
        <taxon>Albuginales</taxon>
        <taxon>Albuginaceae</taxon>
        <taxon>Albugo</taxon>
    </lineage>
</organism>
<dbReference type="InterPro" id="IPR003877">
    <property type="entry name" value="SPRY_dom"/>
</dbReference>
<feature type="region of interest" description="Disordered" evidence="3">
    <location>
        <begin position="3271"/>
        <end position="3330"/>
    </location>
</feature>
<dbReference type="Gene3D" id="2.30.30.40">
    <property type="entry name" value="SH3 Domains"/>
    <property type="match status" value="1"/>
</dbReference>
<feature type="domain" description="UBA" evidence="4">
    <location>
        <begin position="2575"/>
        <end position="2619"/>
    </location>
</feature>
<dbReference type="Gene3D" id="3.30.2160.10">
    <property type="entry name" value="Hect, E3 ligase catalytic domain"/>
    <property type="match status" value="1"/>
</dbReference>
<evidence type="ECO:0000259" key="4">
    <source>
        <dbReference type="PROSITE" id="PS50030"/>
    </source>
</evidence>
<evidence type="ECO:0000259" key="6">
    <source>
        <dbReference type="PROSITE" id="PS50237"/>
    </source>
</evidence>
<dbReference type="InterPro" id="IPR001870">
    <property type="entry name" value="B30.2/SPRY"/>
</dbReference>
<dbReference type="STRING" id="65357.A0A024GC57"/>
<proteinExistence type="predicted"/>
<dbReference type="SMART" id="SM00449">
    <property type="entry name" value="SPRY"/>
    <property type="match status" value="3"/>
</dbReference>
<feature type="domain" description="B30.2/SPRY" evidence="5">
    <location>
        <begin position="2617"/>
        <end position="2819"/>
    </location>
</feature>
<feature type="compositionally biased region" description="Basic residues" evidence="3">
    <location>
        <begin position="256"/>
        <end position="266"/>
    </location>
</feature>
<feature type="region of interest" description="Disordered" evidence="3">
    <location>
        <begin position="480"/>
        <end position="499"/>
    </location>
</feature>
<feature type="compositionally biased region" description="Basic and acidic residues" evidence="3">
    <location>
        <begin position="2386"/>
        <end position="2398"/>
    </location>
</feature>
<dbReference type="Gene3D" id="2.60.120.920">
    <property type="match status" value="3"/>
</dbReference>
<feature type="region of interest" description="Disordered" evidence="3">
    <location>
        <begin position="424"/>
        <end position="449"/>
    </location>
</feature>
<reference evidence="8 9" key="1">
    <citation type="submission" date="2012-05" db="EMBL/GenBank/DDBJ databases">
        <title>Recombination and specialization in a pathogen metapopulation.</title>
        <authorList>
            <person name="Gardiner A."/>
            <person name="Kemen E."/>
            <person name="Schultz-Larsen T."/>
            <person name="MacLean D."/>
            <person name="Van Oosterhout C."/>
            <person name="Jones J.D.G."/>
        </authorList>
    </citation>
    <scope>NUCLEOTIDE SEQUENCE [LARGE SCALE GENOMIC DNA]</scope>
    <source>
        <strain evidence="8 9">Ac Nc2</strain>
    </source>
</reference>
<dbReference type="SUPFAM" id="SSF49899">
    <property type="entry name" value="Concanavalin A-like lectins/glucanases"/>
    <property type="match status" value="3"/>
</dbReference>
<dbReference type="FunFam" id="2.30.30.40:FF:000264">
    <property type="entry name" value="HECT E3 ubiquitin ligase"/>
    <property type="match status" value="1"/>
</dbReference>
<evidence type="ECO:0000256" key="1">
    <source>
        <dbReference type="ARBA" id="ARBA00022786"/>
    </source>
</evidence>
<evidence type="ECO:0000313" key="8">
    <source>
        <dbReference type="EMBL" id="CCI44418.1"/>
    </source>
</evidence>
<dbReference type="InterPro" id="IPR009060">
    <property type="entry name" value="UBA-like_sf"/>
</dbReference>
<dbReference type="Gene3D" id="1.10.8.10">
    <property type="entry name" value="DNA helicase RuvA subunit, C-terminal domain"/>
    <property type="match status" value="2"/>
</dbReference>
<feature type="domain" description="B30.2/SPRY" evidence="5">
    <location>
        <begin position="941"/>
        <end position="1125"/>
    </location>
</feature>
<dbReference type="SUPFAM" id="SSF56204">
    <property type="entry name" value="Hect, E3 ligase catalytic domain"/>
    <property type="match status" value="1"/>
</dbReference>
<evidence type="ECO:0000256" key="2">
    <source>
        <dbReference type="PROSITE-ProRule" id="PRU00104"/>
    </source>
</evidence>
<feature type="compositionally biased region" description="Basic and acidic residues" evidence="3">
    <location>
        <begin position="149"/>
        <end position="167"/>
    </location>
</feature>
<dbReference type="CDD" id="cd14306">
    <property type="entry name" value="UBA_VP13D"/>
    <property type="match status" value="2"/>
</dbReference>
<dbReference type="GO" id="GO:0016567">
    <property type="term" value="P:protein ubiquitination"/>
    <property type="evidence" value="ECO:0007669"/>
    <property type="project" value="InterPro"/>
</dbReference>